<organism evidence="2 3">
    <name type="scientific">Ramazzottius varieornatus</name>
    <name type="common">Water bear</name>
    <name type="synonym">Tardigrade</name>
    <dbReference type="NCBI Taxonomy" id="947166"/>
    <lineage>
        <taxon>Eukaryota</taxon>
        <taxon>Metazoa</taxon>
        <taxon>Ecdysozoa</taxon>
        <taxon>Tardigrada</taxon>
        <taxon>Eutardigrada</taxon>
        <taxon>Parachela</taxon>
        <taxon>Hypsibioidea</taxon>
        <taxon>Ramazzottiidae</taxon>
        <taxon>Ramazzottius</taxon>
    </lineage>
</organism>
<dbReference type="OrthoDB" id="415455at2759"/>
<dbReference type="SUPFAM" id="SSF56349">
    <property type="entry name" value="DNA breaking-rejoining enzymes"/>
    <property type="match status" value="1"/>
</dbReference>
<comment type="caution">
    <text evidence="2">The sequence shown here is derived from an EMBL/GenBank/DDBJ whole genome shotgun (WGS) entry which is preliminary data.</text>
</comment>
<protein>
    <recommendedName>
        <fullName evidence="4">Tyr recombinase domain-containing protein</fullName>
    </recommendedName>
</protein>
<reference evidence="2 3" key="1">
    <citation type="journal article" date="2016" name="Nat. Commun.">
        <title>Extremotolerant tardigrade genome and improved radiotolerance of human cultured cells by tardigrade-unique protein.</title>
        <authorList>
            <person name="Hashimoto T."/>
            <person name="Horikawa D.D."/>
            <person name="Saito Y."/>
            <person name="Kuwahara H."/>
            <person name="Kozuka-Hata H."/>
            <person name="Shin-I T."/>
            <person name="Minakuchi Y."/>
            <person name="Ohishi K."/>
            <person name="Motoyama A."/>
            <person name="Aizu T."/>
            <person name="Enomoto A."/>
            <person name="Kondo K."/>
            <person name="Tanaka S."/>
            <person name="Hara Y."/>
            <person name="Koshikawa S."/>
            <person name="Sagara H."/>
            <person name="Miura T."/>
            <person name="Yokobori S."/>
            <person name="Miyagawa K."/>
            <person name="Suzuki Y."/>
            <person name="Kubo T."/>
            <person name="Oyama M."/>
            <person name="Kohara Y."/>
            <person name="Fujiyama A."/>
            <person name="Arakawa K."/>
            <person name="Katayama T."/>
            <person name="Toyoda A."/>
            <person name="Kunieda T."/>
        </authorList>
    </citation>
    <scope>NUCLEOTIDE SEQUENCE [LARGE SCALE GENOMIC DNA]</scope>
    <source>
        <strain evidence="2 3">YOKOZUNA-1</strain>
    </source>
</reference>
<dbReference type="GO" id="GO:0003677">
    <property type="term" value="F:DNA binding"/>
    <property type="evidence" value="ECO:0007669"/>
    <property type="project" value="InterPro"/>
</dbReference>
<dbReference type="InterPro" id="IPR013762">
    <property type="entry name" value="Integrase-like_cat_sf"/>
</dbReference>
<dbReference type="EMBL" id="BDGG01000005">
    <property type="protein sequence ID" value="GAV00089.1"/>
    <property type="molecule type" value="Genomic_DNA"/>
</dbReference>
<evidence type="ECO:0008006" key="4">
    <source>
        <dbReference type="Google" id="ProtNLM"/>
    </source>
</evidence>
<dbReference type="Gene3D" id="1.10.443.10">
    <property type="entry name" value="Intergrase catalytic core"/>
    <property type="match status" value="1"/>
</dbReference>
<dbReference type="Proteomes" id="UP000186922">
    <property type="component" value="Unassembled WGS sequence"/>
</dbReference>
<proteinExistence type="predicted"/>
<evidence type="ECO:0000313" key="2">
    <source>
        <dbReference type="EMBL" id="GAV00089.1"/>
    </source>
</evidence>
<gene>
    <name evidence="2" type="primary">RvY_10987-1</name>
    <name evidence="2" type="synonym">RvY_10987.1</name>
    <name evidence="2" type="ORF">RvY_10987</name>
</gene>
<dbReference type="GO" id="GO:0006310">
    <property type="term" value="P:DNA recombination"/>
    <property type="evidence" value="ECO:0007669"/>
    <property type="project" value="UniProtKB-KW"/>
</dbReference>
<sequence length="94" mass="10831">MNSRHLNSPELPVFQFNDGILLTRSLFNQAVKTLLKHEPHFHRYSSHSFRIGGATAAADHNTNGTHIQQAVRWKFSAHRGYIRPPSPSRHLKFF</sequence>
<dbReference type="AlphaFoldDB" id="A0A1D1VNJ3"/>
<dbReference type="PANTHER" id="PTHR34605:SF3">
    <property type="entry name" value="P CELL-TYPE AGGLUTINATION PROTEIN MAP4-LIKE-RELATED"/>
    <property type="match status" value="1"/>
</dbReference>
<dbReference type="InterPro" id="IPR052925">
    <property type="entry name" value="Phage_Integrase-like_Recomb"/>
</dbReference>
<dbReference type="GO" id="GO:0015074">
    <property type="term" value="P:DNA integration"/>
    <property type="evidence" value="ECO:0007669"/>
    <property type="project" value="InterPro"/>
</dbReference>
<dbReference type="InterPro" id="IPR011010">
    <property type="entry name" value="DNA_brk_join_enz"/>
</dbReference>
<keyword evidence="1" id="KW-0233">DNA recombination</keyword>
<dbReference type="PANTHER" id="PTHR34605">
    <property type="entry name" value="PHAGE_INTEGRASE DOMAIN-CONTAINING PROTEIN"/>
    <property type="match status" value="1"/>
</dbReference>
<name>A0A1D1VNJ3_RAMVA</name>
<keyword evidence="3" id="KW-1185">Reference proteome</keyword>
<evidence type="ECO:0000256" key="1">
    <source>
        <dbReference type="ARBA" id="ARBA00023172"/>
    </source>
</evidence>
<accession>A0A1D1VNJ3</accession>
<evidence type="ECO:0000313" key="3">
    <source>
        <dbReference type="Proteomes" id="UP000186922"/>
    </source>
</evidence>